<dbReference type="Proteomes" id="UP000593758">
    <property type="component" value="Chromosome"/>
</dbReference>
<dbReference type="AlphaFoldDB" id="A0A7M1SVT4"/>
<name>A0A7M1SVT4_9MICO</name>
<sequence>MTDERSTVTDEQLLPGDLDVVAEQLGREPRGVVAVAARCVCARPLVVRTRPRLDDGTPFPTSFYLTSPGAVGAVSTLEANGVMREMTDRLGEDEELAAAYGRAHDDYLRRRAELGEVPEIDGISAGGMPTRVKCLHVLVAHSLAVGPGINPLGDEALAMIAETWRPDRCTC</sequence>
<dbReference type="RefSeq" id="WP_193498334.1">
    <property type="nucleotide sequence ID" value="NZ_CP063169.1"/>
</dbReference>
<evidence type="ECO:0000313" key="2">
    <source>
        <dbReference type="Proteomes" id="UP000593758"/>
    </source>
</evidence>
<evidence type="ECO:0000313" key="1">
    <source>
        <dbReference type="EMBL" id="QOR71679.1"/>
    </source>
</evidence>
<proteinExistence type="predicted"/>
<dbReference type="PANTHER" id="PTHR37163">
    <property type="entry name" value="CONSERVED PROTEIN"/>
    <property type="match status" value="1"/>
</dbReference>
<accession>A0A7M1SVT4</accession>
<dbReference type="PANTHER" id="PTHR37163:SF1">
    <property type="entry name" value="DUF501 DOMAIN-CONTAINING PROTEIN"/>
    <property type="match status" value="1"/>
</dbReference>
<protein>
    <submittedName>
        <fullName evidence="1">DUF501 domain-containing protein</fullName>
    </submittedName>
</protein>
<reference evidence="1 2" key="1">
    <citation type="submission" date="2020-10" db="EMBL/GenBank/DDBJ databases">
        <title>Haloactinobacterium sp. RN3S43, a bacterium isolated from saline soil.</title>
        <authorList>
            <person name="Sun J.-Q."/>
        </authorList>
    </citation>
    <scope>NUCLEOTIDE SEQUENCE [LARGE SCALE GENOMIC DNA]</scope>
    <source>
        <strain evidence="1 2">RN3S43</strain>
    </source>
</reference>
<dbReference type="InterPro" id="IPR007511">
    <property type="entry name" value="DUF501"/>
</dbReference>
<dbReference type="KEGG" id="halt:IM660_05210"/>
<gene>
    <name evidence="1" type="ORF">IM660_05210</name>
</gene>
<dbReference type="EMBL" id="CP063169">
    <property type="protein sequence ID" value="QOR71679.1"/>
    <property type="molecule type" value="Genomic_DNA"/>
</dbReference>
<organism evidence="1 2">
    <name type="scientific">Ruania alkalisoli</name>
    <dbReference type="NCBI Taxonomy" id="2779775"/>
    <lineage>
        <taxon>Bacteria</taxon>
        <taxon>Bacillati</taxon>
        <taxon>Actinomycetota</taxon>
        <taxon>Actinomycetes</taxon>
        <taxon>Micrococcales</taxon>
        <taxon>Ruaniaceae</taxon>
        <taxon>Ruania</taxon>
    </lineage>
</organism>
<dbReference type="Pfam" id="PF04417">
    <property type="entry name" value="DUF501"/>
    <property type="match status" value="1"/>
</dbReference>
<keyword evidence="2" id="KW-1185">Reference proteome</keyword>